<name>A0AAD5MLK6_PARTN</name>
<keyword evidence="2" id="KW-1185">Reference proteome</keyword>
<evidence type="ECO:0000313" key="2">
    <source>
        <dbReference type="Proteomes" id="UP001196413"/>
    </source>
</evidence>
<evidence type="ECO:0000313" key="1">
    <source>
        <dbReference type="EMBL" id="KAJ1350056.1"/>
    </source>
</evidence>
<dbReference type="AlphaFoldDB" id="A0AAD5MLK6"/>
<sequence length="148" mass="16674">MSGTAKWTACIDSIQRGLGNHQRFVRMAYFRDNGQIRTTGKFNYLNNTFLEIFVTIVQTDHDERSSVDPVRASGVVLPGRGIERTAIFTLQGMIIHDATRILIAMAWIIVGELQSYNAATISTIMLSCMQDFKSQLELHSLSQLFQDT</sequence>
<proteinExistence type="predicted"/>
<reference evidence="1" key="1">
    <citation type="submission" date="2021-06" db="EMBL/GenBank/DDBJ databases">
        <title>Parelaphostrongylus tenuis whole genome reference sequence.</title>
        <authorList>
            <person name="Garwood T.J."/>
            <person name="Larsen P.A."/>
            <person name="Fountain-Jones N.M."/>
            <person name="Garbe J.R."/>
            <person name="Macchietto M.G."/>
            <person name="Kania S.A."/>
            <person name="Gerhold R.W."/>
            <person name="Richards J.E."/>
            <person name="Wolf T.M."/>
        </authorList>
    </citation>
    <scope>NUCLEOTIDE SEQUENCE</scope>
    <source>
        <strain evidence="1">MNPRO001-30</strain>
        <tissue evidence="1">Meninges</tissue>
    </source>
</reference>
<accession>A0AAD5MLK6</accession>
<dbReference type="Proteomes" id="UP001196413">
    <property type="component" value="Unassembled WGS sequence"/>
</dbReference>
<dbReference type="EMBL" id="JAHQIW010000791">
    <property type="protein sequence ID" value="KAJ1350056.1"/>
    <property type="molecule type" value="Genomic_DNA"/>
</dbReference>
<comment type="caution">
    <text evidence="1">The sequence shown here is derived from an EMBL/GenBank/DDBJ whole genome shotgun (WGS) entry which is preliminary data.</text>
</comment>
<protein>
    <submittedName>
        <fullName evidence="1">Uncharacterized protein</fullName>
    </submittedName>
</protein>
<gene>
    <name evidence="1" type="ORF">KIN20_005763</name>
</gene>
<organism evidence="1 2">
    <name type="scientific">Parelaphostrongylus tenuis</name>
    <name type="common">Meningeal worm</name>
    <dbReference type="NCBI Taxonomy" id="148309"/>
    <lineage>
        <taxon>Eukaryota</taxon>
        <taxon>Metazoa</taxon>
        <taxon>Ecdysozoa</taxon>
        <taxon>Nematoda</taxon>
        <taxon>Chromadorea</taxon>
        <taxon>Rhabditida</taxon>
        <taxon>Rhabditina</taxon>
        <taxon>Rhabditomorpha</taxon>
        <taxon>Strongyloidea</taxon>
        <taxon>Metastrongylidae</taxon>
        <taxon>Parelaphostrongylus</taxon>
    </lineage>
</organism>